<keyword evidence="3" id="KW-1185">Reference proteome</keyword>
<feature type="chain" id="PRO_5039908422" evidence="1">
    <location>
        <begin position="28"/>
        <end position="460"/>
    </location>
</feature>
<dbReference type="EMBL" id="JAGRRH010000007">
    <property type="protein sequence ID" value="KAG7367419.1"/>
    <property type="molecule type" value="Genomic_DNA"/>
</dbReference>
<proteinExistence type="predicted"/>
<accession>A0A9K3LSY7</accession>
<reference evidence="2" key="1">
    <citation type="journal article" date="2021" name="Sci. Rep.">
        <title>Diploid genomic architecture of Nitzschia inconspicua, an elite biomass production diatom.</title>
        <authorList>
            <person name="Oliver A."/>
            <person name="Podell S."/>
            <person name="Pinowska A."/>
            <person name="Traller J.C."/>
            <person name="Smith S.R."/>
            <person name="McClure R."/>
            <person name="Beliaev A."/>
            <person name="Bohutskyi P."/>
            <person name="Hill E.A."/>
            <person name="Rabines A."/>
            <person name="Zheng H."/>
            <person name="Allen L.Z."/>
            <person name="Kuo A."/>
            <person name="Grigoriev I.V."/>
            <person name="Allen A.E."/>
            <person name="Hazlebeck D."/>
            <person name="Allen E.E."/>
        </authorList>
    </citation>
    <scope>NUCLEOTIDE SEQUENCE</scope>
    <source>
        <strain evidence="2">Hildebrandi</strain>
    </source>
</reference>
<name>A0A9K3LSY7_9STRA</name>
<dbReference type="Proteomes" id="UP000693970">
    <property type="component" value="Unassembled WGS sequence"/>
</dbReference>
<sequence length="460" mass="52508">MTSLKIVGCVVLVLLLGTLLEIAHLHAFADHQLLSVVSEVENRSNSPQEIVSLSSQDSFFDYSSTAVERSDDPTPSRQDSASTVPIIKYSSTVHIRSKEAFLWKGAQSRLCKRIKREKQKLENRNSTNTTLNLYLELPCKQIHDRNQHGNFLMGFYGMKLAAMHFQVDFTFHCHEDVVANRSSDRNKKYLFWWLQSLPNKRGFLNESATDYGINNTLYRPPIPSKEGACKGVGKVALHYTSELARRDLRAMATMLKPSFKRNHETMKESRSHTFRLDEVAIHFRCGDILSKSIPKSDNNYGLLQFRAYRDRIPANVTSIGIVTAPLAASDSRSQDRVHTPMCRAIVDKLVRYLRLHFPRTKVKVRNDPKESIPQVMSRMILANYSFCVRSTFCLFPALASFGTSYVQAGGLAWFFEPISEVYDNIFLMQGNFLKSAEINEKGFNYTLEWLVSEKKKLPLV</sequence>
<dbReference type="AlphaFoldDB" id="A0A9K3LSY7"/>
<feature type="signal peptide" evidence="1">
    <location>
        <begin position="1"/>
        <end position="27"/>
    </location>
</feature>
<reference evidence="2" key="2">
    <citation type="submission" date="2021-04" db="EMBL/GenBank/DDBJ databases">
        <authorList>
            <person name="Podell S."/>
        </authorList>
    </citation>
    <scope>NUCLEOTIDE SEQUENCE</scope>
    <source>
        <strain evidence="2">Hildebrandi</strain>
    </source>
</reference>
<protein>
    <submittedName>
        <fullName evidence="2">Uncharacterized protein</fullName>
    </submittedName>
</protein>
<evidence type="ECO:0000256" key="1">
    <source>
        <dbReference type="SAM" id="SignalP"/>
    </source>
</evidence>
<keyword evidence="1" id="KW-0732">Signal</keyword>
<dbReference type="OrthoDB" id="47615at2759"/>
<comment type="caution">
    <text evidence="2">The sequence shown here is derived from an EMBL/GenBank/DDBJ whole genome shotgun (WGS) entry which is preliminary data.</text>
</comment>
<organism evidence="2 3">
    <name type="scientific">Nitzschia inconspicua</name>
    <dbReference type="NCBI Taxonomy" id="303405"/>
    <lineage>
        <taxon>Eukaryota</taxon>
        <taxon>Sar</taxon>
        <taxon>Stramenopiles</taxon>
        <taxon>Ochrophyta</taxon>
        <taxon>Bacillariophyta</taxon>
        <taxon>Bacillariophyceae</taxon>
        <taxon>Bacillariophycidae</taxon>
        <taxon>Bacillariales</taxon>
        <taxon>Bacillariaceae</taxon>
        <taxon>Nitzschia</taxon>
    </lineage>
</organism>
<gene>
    <name evidence="2" type="ORF">IV203_030090</name>
</gene>
<evidence type="ECO:0000313" key="3">
    <source>
        <dbReference type="Proteomes" id="UP000693970"/>
    </source>
</evidence>
<evidence type="ECO:0000313" key="2">
    <source>
        <dbReference type="EMBL" id="KAG7367419.1"/>
    </source>
</evidence>